<dbReference type="PROSITE" id="PS00202">
    <property type="entry name" value="RUBREDOXIN"/>
    <property type="match status" value="1"/>
</dbReference>
<keyword evidence="3" id="KW-1185">Reference proteome</keyword>
<dbReference type="Proteomes" id="UP000265719">
    <property type="component" value="Chromosome"/>
</dbReference>
<dbReference type="HAMAP" id="MF_01483">
    <property type="entry name" value="RbpA"/>
    <property type="match status" value="1"/>
</dbReference>
<keyword evidence="1" id="KW-0862">Zinc</keyword>
<dbReference type="GO" id="GO:0001000">
    <property type="term" value="F:bacterial-type RNA polymerase core enzyme binding"/>
    <property type="evidence" value="ECO:0007669"/>
    <property type="project" value="UniProtKB-UniRule"/>
</dbReference>
<keyword evidence="1" id="KW-0805">Transcription regulation</keyword>
<proteinExistence type="inferred from homology"/>
<name>A0A399G6S8_9ACTN</name>
<gene>
    <name evidence="1" type="primary">rbpA</name>
    <name evidence="2" type="ORF">NI17_012400</name>
</gene>
<comment type="cofactor">
    <cofactor evidence="1">
        <name>Zn(2+)</name>
        <dbReference type="ChEBI" id="CHEBI:29105"/>
    </cofactor>
    <text evidence="1">Bind 1 Zn(2+) per subunit.</text>
</comment>
<feature type="binding site" evidence="1">
    <location>
        <position position="60"/>
    </location>
    <ligand>
        <name>Zn(2+)</name>
        <dbReference type="ChEBI" id="CHEBI:29105"/>
    </ligand>
</feature>
<evidence type="ECO:0000313" key="3">
    <source>
        <dbReference type="Proteomes" id="UP000265719"/>
    </source>
</evidence>
<dbReference type="GO" id="GO:0045893">
    <property type="term" value="P:positive regulation of DNA-templated transcription"/>
    <property type="evidence" value="ECO:0007669"/>
    <property type="project" value="UniProtKB-UniRule"/>
</dbReference>
<dbReference type="EMBL" id="CP063196">
    <property type="protein sequence ID" value="UOE17713.1"/>
    <property type="molecule type" value="Genomic_DNA"/>
</dbReference>
<keyword evidence="1" id="KW-0804">Transcription</keyword>
<dbReference type="GO" id="GO:0008270">
    <property type="term" value="F:zinc ion binding"/>
    <property type="evidence" value="ECO:0007669"/>
    <property type="project" value="UniProtKB-UniRule"/>
</dbReference>
<sequence>MGSGSAIRGSRVGAGPMGEAERGEAAPRIRVAFYCANKHEVVPSFSHEAQVPDEWDCPRCGFPAGKDPDNPPAPPKTEPYKTHLAYVKERRSDADGQAILEEALAKLRAERAAIAAAIKPRND</sequence>
<dbReference type="RefSeq" id="WP_068692762.1">
    <property type="nucleotide sequence ID" value="NZ_CP063196.1"/>
</dbReference>
<dbReference type="InterPro" id="IPR038638">
    <property type="entry name" value="RbpA_sf"/>
</dbReference>
<dbReference type="AlphaFoldDB" id="A0A399G6S8"/>
<feature type="binding site" evidence="1">
    <location>
        <position position="57"/>
    </location>
    <ligand>
        <name>Zn(2+)</name>
        <dbReference type="ChEBI" id="CHEBI:29105"/>
    </ligand>
</feature>
<dbReference type="OrthoDB" id="3254820at2"/>
<comment type="function">
    <text evidence="1">Binds to RNA polymerase (RNAP), stimulating transcription from principal, but not alternative sigma factor promoters.</text>
</comment>
<dbReference type="Pfam" id="PF13397">
    <property type="entry name" value="RbpA"/>
    <property type="match status" value="1"/>
</dbReference>
<feature type="binding site" evidence="1">
    <location>
        <position position="39"/>
    </location>
    <ligand>
        <name>Zn(2+)</name>
        <dbReference type="ChEBI" id="CHEBI:29105"/>
    </ligand>
</feature>
<organism evidence="2 3">
    <name type="scientific">Thermobifida halotolerans</name>
    <dbReference type="NCBI Taxonomy" id="483545"/>
    <lineage>
        <taxon>Bacteria</taxon>
        <taxon>Bacillati</taxon>
        <taxon>Actinomycetota</taxon>
        <taxon>Actinomycetes</taxon>
        <taxon>Streptosporangiales</taxon>
        <taxon>Nocardiopsidaceae</taxon>
        <taxon>Thermobifida</taxon>
    </lineage>
</organism>
<accession>A0A399G6S8</accession>
<dbReference type="InterPro" id="IPR025182">
    <property type="entry name" value="RNApol-bd_RbpA"/>
</dbReference>
<comment type="subunit">
    <text evidence="1">Forms a complex with the RNAP catalytic core and with free principal sigma factors.</text>
</comment>
<comment type="similarity">
    <text evidence="1">Belongs to the RNA polymerase-binding protein RbpA family.</text>
</comment>
<dbReference type="KEGG" id="thao:NI17_012400"/>
<evidence type="ECO:0000313" key="2">
    <source>
        <dbReference type="EMBL" id="UOE17713.1"/>
    </source>
</evidence>
<feature type="binding site" evidence="1">
    <location>
        <position position="35"/>
    </location>
    <ligand>
        <name>Zn(2+)</name>
        <dbReference type="ChEBI" id="CHEBI:29105"/>
    </ligand>
</feature>
<protein>
    <recommendedName>
        <fullName evidence="1">RNA polymerase-binding protein RbpA</fullName>
    </recommendedName>
</protein>
<dbReference type="Gene3D" id="2.20.28.270">
    <property type="entry name" value="RNA polymerase-binding protein A"/>
    <property type="match status" value="1"/>
</dbReference>
<reference evidence="2" key="1">
    <citation type="submission" date="2020-10" db="EMBL/GenBank/DDBJ databases">
        <title>De novo genome project of the cellulose decomposer Thermobifida halotolerans type strain.</title>
        <authorList>
            <person name="Nagy I."/>
            <person name="Horvath B."/>
            <person name="Kukolya J."/>
            <person name="Nagy I."/>
            <person name="Orsini M."/>
        </authorList>
    </citation>
    <scope>NUCLEOTIDE SEQUENCE</scope>
    <source>
        <strain evidence="2">DSM 44931</strain>
    </source>
</reference>
<dbReference type="InterPro" id="IPR018527">
    <property type="entry name" value="Rubredoxin_Fe_BS"/>
</dbReference>
<evidence type="ECO:0000256" key="1">
    <source>
        <dbReference type="HAMAP-Rule" id="MF_01483"/>
    </source>
</evidence>
<keyword evidence="1" id="KW-0479">Metal-binding</keyword>